<organism evidence="1 2">
    <name type="scientific">Vibrio alginolyticus</name>
    <dbReference type="NCBI Taxonomy" id="663"/>
    <lineage>
        <taxon>Bacteria</taxon>
        <taxon>Pseudomonadati</taxon>
        <taxon>Pseudomonadota</taxon>
        <taxon>Gammaproteobacteria</taxon>
        <taxon>Vibrionales</taxon>
        <taxon>Vibrionaceae</taxon>
        <taxon>Vibrio</taxon>
    </lineage>
</organism>
<evidence type="ECO:0000313" key="2">
    <source>
        <dbReference type="Proteomes" id="UP000714625"/>
    </source>
</evidence>
<sequence>MNNEVWFQLVKQWKESGRGVYGLTFPFLVGALARIQDREPTKEFITELFASIIDNPVAGFYGEVRWCGNIDEPVISVNPLERLATVSIKDSFKHGEVTSLAFTTDLMNMFHLNCEDAQECLGKLIELTNEITQNSVFSKNAGSFTNFSEDDLYFISEVSGVKIT</sequence>
<comment type="caution">
    <text evidence="1">The sequence shown here is derived from an EMBL/GenBank/DDBJ whole genome shotgun (WGS) entry which is preliminary data.</text>
</comment>
<dbReference type="RefSeq" id="WP_258496094.1">
    <property type="nucleotide sequence ID" value="NZ_JAMPZO010000077.1"/>
</dbReference>
<dbReference type="EMBL" id="AAXMUW010000072">
    <property type="protein sequence ID" value="EGQ9137732.1"/>
    <property type="molecule type" value="Genomic_DNA"/>
</dbReference>
<dbReference type="Proteomes" id="UP000714625">
    <property type="component" value="Unassembled WGS sequence"/>
</dbReference>
<dbReference type="AlphaFoldDB" id="A0AA36UU92"/>
<reference evidence="1" key="1">
    <citation type="submission" date="2019-11" db="EMBL/GenBank/DDBJ databases">
        <authorList>
            <consortium name="PulseNet: The National Subtyping Network for Foodborne Disease Surveillance"/>
            <person name="Tarr C.L."/>
            <person name="Trees E."/>
            <person name="Katz L.S."/>
            <person name="Carleton-Romer H.A."/>
            <person name="Stroika S."/>
            <person name="Kucerova Z."/>
            <person name="Roache K.F."/>
            <person name="Sabol A.L."/>
            <person name="Besser J."/>
            <person name="Gerner-Smidt P."/>
        </authorList>
    </citation>
    <scope>NUCLEOTIDE SEQUENCE</scope>
    <source>
        <strain evidence="1">PNUSAV001129</strain>
    </source>
</reference>
<accession>A0AA36UU92</accession>
<protein>
    <submittedName>
        <fullName evidence="1">Uncharacterized protein</fullName>
    </submittedName>
</protein>
<gene>
    <name evidence="1" type="ORF">GHY86_21665</name>
</gene>
<evidence type="ECO:0000313" key="1">
    <source>
        <dbReference type="EMBL" id="EGQ9137732.1"/>
    </source>
</evidence>
<proteinExistence type="predicted"/>
<name>A0AA36UU92_VIBAL</name>